<comment type="caution">
    <text evidence="1">The sequence shown here is derived from an EMBL/GenBank/DDBJ whole genome shotgun (WGS) entry which is preliminary data.</text>
</comment>
<protein>
    <submittedName>
        <fullName evidence="1">Uncharacterized protein</fullName>
    </submittedName>
</protein>
<evidence type="ECO:0000313" key="1">
    <source>
        <dbReference type="EMBL" id="MDY7229556.1"/>
    </source>
</evidence>
<evidence type="ECO:0000313" key="2">
    <source>
        <dbReference type="Proteomes" id="UP001291309"/>
    </source>
</evidence>
<dbReference type="Proteomes" id="UP001291309">
    <property type="component" value="Unassembled WGS sequence"/>
</dbReference>
<name>A0ABU5H8D4_9BACT</name>
<keyword evidence="2" id="KW-1185">Reference proteome</keyword>
<accession>A0ABU5H8D4</accession>
<reference evidence="1 2" key="1">
    <citation type="submission" date="2023-12" db="EMBL/GenBank/DDBJ databases">
        <title>the genome sequence of Hyalangium sp. s54d21.</title>
        <authorList>
            <person name="Zhang X."/>
        </authorList>
    </citation>
    <scope>NUCLEOTIDE SEQUENCE [LARGE SCALE GENOMIC DNA]</scope>
    <source>
        <strain evidence="2">s54d21</strain>
    </source>
</reference>
<dbReference type="RefSeq" id="WP_321548277.1">
    <property type="nucleotide sequence ID" value="NZ_JAXIVS010000008.1"/>
</dbReference>
<proteinExistence type="predicted"/>
<dbReference type="EMBL" id="JAXIVS010000008">
    <property type="protein sequence ID" value="MDY7229556.1"/>
    <property type="molecule type" value="Genomic_DNA"/>
</dbReference>
<gene>
    <name evidence="1" type="ORF">SYV04_24400</name>
</gene>
<organism evidence="1 2">
    <name type="scientific">Hyalangium rubrum</name>
    <dbReference type="NCBI Taxonomy" id="3103134"/>
    <lineage>
        <taxon>Bacteria</taxon>
        <taxon>Pseudomonadati</taxon>
        <taxon>Myxococcota</taxon>
        <taxon>Myxococcia</taxon>
        <taxon>Myxococcales</taxon>
        <taxon>Cystobacterineae</taxon>
        <taxon>Archangiaceae</taxon>
        <taxon>Hyalangium</taxon>
    </lineage>
</organism>
<sequence length="188" mass="20760">MMLGEKVSSPPQRTPATQVMVSGQGLLSVLEAMSLIESHARKILASHGLDPIDGAQWYPFRNALDAFKVITERIGPSTMKSIGRKLLEHVRFSSANLSLEEALASLDSVYRICHRGPGYIGKYVFESTGARSAQVTTDNEYMCELDEGLLEALSERFKPPGALWVRVVHKPGSCRKQGNTTCTYEVSW</sequence>